<feature type="binding site" evidence="4">
    <location>
        <position position="141"/>
    </location>
    <ligand>
        <name>Zn(2+)</name>
        <dbReference type="ChEBI" id="CHEBI:29105"/>
    </ligand>
</feature>
<dbReference type="InterPro" id="IPR050134">
    <property type="entry name" value="NAD-dep_sirtuin_deacylases"/>
</dbReference>
<evidence type="ECO:0000313" key="6">
    <source>
        <dbReference type="EMBL" id="OXV09390.1"/>
    </source>
</evidence>
<sequence length="326" mass="35855">MASTVLFPPSYLESFSTHLKGSTRIIALLGAGLSASSGLPTFRGAGGMWRSYDATELATPEAFEVDPGLVWQFYGYRRHMALKAQPNRAHYALAELAKRNKHFITLSQNVDGLSPRANHPSEQLHLLHGSLFDIKCSSNTCTYSRKDDFTEPIVPALAIPKAGPQLEPSVNDKTGEEATKALYAAMESKQSERQHDRVNELDISDERVPIPDLSDEDLPHCPQCNELLRPGVVWFGEMLPEDTIDAVDEWICSSPQIDLMLVIGTSARVWPAASYIAKARAKGAQIAVINMDPNDTPPGQDMCHWFFQGDAGIILPEILKSVIGEI</sequence>
<dbReference type="CDD" id="cd01412">
    <property type="entry name" value="SIRT5_Af1_CobB"/>
    <property type="match status" value="1"/>
</dbReference>
<dbReference type="SUPFAM" id="SSF52467">
    <property type="entry name" value="DHS-like NAD/FAD-binding domain"/>
    <property type="match status" value="1"/>
</dbReference>
<dbReference type="GO" id="GO:0070403">
    <property type="term" value="F:NAD+ binding"/>
    <property type="evidence" value="ECO:0007669"/>
    <property type="project" value="InterPro"/>
</dbReference>
<proteinExistence type="inferred from homology"/>
<dbReference type="InterPro" id="IPR027546">
    <property type="entry name" value="Sirtuin_class_III"/>
</dbReference>
<reference evidence="6 7" key="1">
    <citation type="journal article" date="2015" name="Environ. Microbiol.">
        <title>Metagenome sequence of Elaphomyces granulatus from sporocarp tissue reveals Ascomycota ectomycorrhizal fingerprints of genome expansion and a Proteobacteria-rich microbiome.</title>
        <authorList>
            <person name="Quandt C.A."/>
            <person name="Kohler A."/>
            <person name="Hesse C.N."/>
            <person name="Sharpton T.J."/>
            <person name="Martin F."/>
            <person name="Spatafora J.W."/>
        </authorList>
    </citation>
    <scope>NUCLEOTIDE SEQUENCE [LARGE SCALE GENOMIC DNA]</scope>
    <source>
        <strain evidence="6 7">OSC145934</strain>
    </source>
</reference>
<dbReference type="Gene3D" id="3.30.1600.10">
    <property type="entry name" value="SIR2/SIRT2 'Small Domain"/>
    <property type="match status" value="1"/>
</dbReference>
<accession>A0A232LYZ8</accession>
<keyword evidence="3" id="KW-0520">NAD</keyword>
<dbReference type="Proteomes" id="UP000243515">
    <property type="component" value="Unassembled WGS sequence"/>
</dbReference>
<keyword evidence="7" id="KW-1185">Reference proteome</keyword>
<comment type="similarity">
    <text evidence="1">Belongs to the sirtuin family. Class I subfamily.</text>
</comment>
<keyword evidence="4" id="KW-0862">Zinc</keyword>
<dbReference type="InterPro" id="IPR026591">
    <property type="entry name" value="Sirtuin_cat_small_dom_sf"/>
</dbReference>
<evidence type="ECO:0000256" key="3">
    <source>
        <dbReference type="ARBA" id="ARBA00023027"/>
    </source>
</evidence>
<dbReference type="GO" id="GO:0046872">
    <property type="term" value="F:metal ion binding"/>
    <property type="evidence" value="ECO:0007669"/>
    <property type="project" value="UniProtKB-KW"/>
</dbReference>
<keyword evidence="4" id="KW-0479">Metal-binding</keyword>
<evidence type="ECO:0000256" key="2">
    <source>
        <dbReference type="ARBA" id="ARBA00022679"/>
    </source>
</evidence>
<dbReference type="GO" id="GO:0036055">
    <property type="term" value="F:protein-succinyllysine desuccinylase activity"/>
    <property type="evidence" value="ECO:0007669"/>
    <property type="project" value="InterPro"/>
</dbReference>
<feature type="binding site" evidence="4">
    <location>
        <position position="224"/>
    </location>
    <ligand>
        <name>Zn(2+)</name>
        <dbReference type="ChEBI" id="CHEBI:29105"/>
    </ligand>
</feature>
<dbReference type="GO" id="GO:0005634">
    <property type="term" value="C:nucleus"/>
    <property type="evidence" value="ECO:0007669"/>
    <property type="project" value="TreeGrafter"/>
</dbReference>
<dbReference type="InterPro" id="IPR029035">
    <property type="entry name" value="DHS-like_NAD/FAD-binding_dom"/>
</dbReference>
<evidence type="ECO:0000259" key="5">
    <source>
        <dbReference type="PROSITE" id="PS50305"/>
    </source>
</evidence>
<dbReference type="GO" id="GO:0036054">
    <property type="term" value="F:protein-malonyllysine demalonylase activity"/>
    <property type="evidence" value="ECO:0007669"/>
    <property type="project" value="InterPro"/>
</dbReference>
<organism evidence="6 7">
    <name type="scientific">Elaphomyces granulatus</name>
    <dbReference type="NCBI Taxonomy" id="519963"/>
    <lineage>
        <taxon>Eukaryota</taxon>
        <taxon>Fungi</taxon>
        <taxon>Dikarya</taxon>
        <taxon>Ascomycota</taxon>
        <taxon>Pezizomycotina</taxon>
        <taxon>Eurotiomycetes</taxon>
        <taxon>Eurotiomycetidae</taxon>
        <taxon>Eurotiales</taxon>
        <taxon>Elaphomycetaceae</taxon>
        <taxon>Elaphomyces</taxon>
    </lineage>
</organism>
<evidence type="ECO:0000313" key="7">
    <source>
        <dbReference type="Proteomes" id="UP000243515"/>
    </source>
</evidence>
<name>A0A232LYZ8_9EURO</name>
<feature type="domain" description="Deacetylase sirtuin-type" evidence="5">
    <location>
        <begin position="5"/>
        <end position="326"/>
    </location>
</feature>
<dbReference type="AlphaFoldDB" id="A0A232LYZ8"/>
<feature type="binding site" evidence="4">
    <location>
        <position position="136"/>
    </location>
    <ligand>
        <name>Zn(2+)</name>
        <dbReference type="ChEBI" id="CHEBI:29105"/>
    </ligand>
</feature>
<protein>
    <recommendedName>
        <fullName evidence="5">Deacetylase sirtuin-type domain-containing protein</fullName>
    </recommendedName>
</protein>
<keyword evidence="2" id="KW-0808">Transferase</keyword>
<dbReference type="Pfam" id="PF02146">
    <property type="entry name" value="SIR2"/>
    <property type="match status" value="1"/>
</dbReference>
<comment type="caution">
    <text evidence="6">The sequence shown here is derived from an EMBL/GenBank/DDBJ whole genome shotgun (WGS) entry which is preliminary data.</text>
</comment>
<dbReference type="InterPro" id="IPR003000">
    <property type="entry name" value="Sirtuin"/>
</dbReference>
<feature type="active site" description="Proton acceptor" evidence="4">
    <location>
        <position position="128"/>
    </location>
</feature>
<gene>
    <name evidence="6" type="ORF">Egran_02848</name>
</gene>
<evidence type="ECO:0000256" key="1">
    <source>
        <dbReference type="ARBA" id="ARBA00006924"/>
    </source>
</evidence>
<dbReference type="PANTHER" id="PTHR11085:SF10">
    <property type="entry name" value="NAD-DEPENDENT PROTEIN DEACYLASE SIRTUIN-5, MITOCHONDRIAL-RELATED"/>
    <property type="match status" value="1"/>
</dbReference>
<dbReference type="EMBL" id="NPHW01003571">
    <property type="protein sequence ID" value="OXV09390.1"/>
    <property type="molecule type" value="Genomic_DNA"/>
</dbReference>
<dbReference type="InterPro" id="IPR026590">
    <property type="entry name" value="Ssirtuin_cat_dom"/>
</dbReference>
<dbReference type="GO" id="GO:0017136">
    <property type="term" value="F:histone deacetylase activity, NAD-dependent"/>
    <property type="evidence" value="ECO:0007669"/>
    <property type="project" value="TreeGrafter"/>
</dbReference>
<dbReference type="PROSITE" id="PS50305">
    <property type="entry name" value="SIRTUIN"/>
    <property type="match status" value="1"/>
</dbReference>
<dbReference type="Gene3D" id="3.40.50.1220">
    <property type="entry name" value="TPP-binding domain"/>
    <property type="match status" value="1"/>
</dbReference>
<dbReference type="PANTHER" id="PTHR11085">
    <property type="entry name" value="NAD-DEPENDENT PROTEIN DEACYLASE SIRTUIN-5, MITOCHONDRIAL-RELATED"/>
    <property type="match status" value="1"/>
</dbReference>
<feature type="binding site" evidence="4">
    <location>
        <position position="221"/>
    </location>
    <ligand>
        <name>Zn(2+)</name>
        <dbReference type="ChEBI" id="CHEBI:29105"/>
    </ligand>
</feature>
<evidence type="ECO:0000256" key="4">
    <source>
        <dbReference type="PROSITE-ProRule" id="PRU00236"/>
    </source>
</evidence>
<dbReference type="OrthoDB" id="424302at2759"/>